<sequence length="54" mass="5940">FSTQQHSKETNVLNEISGQLARTCFSSASSSSTEIYGAELTPSLLCPHQPNFFF</sequence>
<protein>
    <submittedName>
        <fullName evidence="1">Uncharacterized protein</fullName>
    </submittedName>
</protein>
<evidence type="ECO:0000313" key="2">
    <source>
        <dbReference type="Proteomes" id="UP001178461"/>
    </source>
</evidence>
<accession>A0AA35JVJ6</accession>
<keyword evidence="2" id="KW-1185">Reference proteome</keyword>
<feature type="non-terminal residue" evidence="1">
    <location>
        <position position="1"/>
    </location>
</feature>
<dbReference type="AlphaFoldDB" id="A0AA35JVJ6"/>
<gene>
    <name evidence="1" type="ORF">PODLI_1B035989</name>
</gene>
<dbReference type="Proteomes" id="UP001178461">
    <property type="component" value="Chromosome 2"/>
</dbReference>
<evidence type="ECO:0000313" key="1">
    <source>
        <dbReference type="EMBL" id="CAI5765538.1"/>
    </source>
</evidence>
<proteinExistence type="predicted"/>
<reference evidence="1" key="1">
    <citation type="submission" date="2022-12" db="EMBL/GenBank/DDBJ databases">
        <authorList>
            <person name="Alioto T."/>
            <person name="Alioto T."/>
            <person name="Gomez Garrido J."/>
        </authorList>
    </citation>
    <scope>NUCLEOTIDE SEQUENCE</scope>
</reference>
<dbReference type="EMBL" id="OX395127">
    <property type="protein sequence ID" value="CAI5765538.1"/>
    <property type="molecule type" value="Genomic_DNA"/>
</dbReference>
<name>A0AA35JVJ6_9SAUR</name>
<organism evidence="1 2">
    <name type="scientific">Podarcis lilfordi</name>
    <name type="common">Lilford's wall lizard</name>
    <dbReference type="NCBI Taxonomy" id="74358"/>
    <lineage>
        <taxon>Eukaryota</taxon>
        <taxon>Metazoa</taxon>
        <taxon>Chordata</taxon>
        <taxon>Craniata</taxon>
        <taxon>Vertebrata</taxon>
        <taxon>Euteleostomi</taxon>
        <taxon>Lepidosauria</taxon>
        <taxon>Squamata</taxon>
        <taxon>Bifurcata</taxon>
        <taxon>Unidentata</taxon>
        <taxon>Episquamata</taxon>
        <taxon>Laterata</taxon>
        <taxon>Lacertibaenia</taxon>
        <taxon>Lacertidae</taxon>
        <taxon>Podarcis</taxon>
    </lineage>
</organism>